<sequence length="163" mass="18219">MTEFKYTFSHECSVDLLASPYGLGALSVIPLKAPTIGVGSVYLNATVLVHAGKLYFNDGADFDCDENIRYRIVVYVEKPRTLRIDFFKYKMDSPDNVLDMDAIGTDTQDMFTTLPTFLNGLKEKDNWNPAIVFRGEIGPRYPTDFEMAVGVLKFAPGPSVDSR</sequence>
<dbReference type="Proteomes" id="UP000019384">
    <property type="component" value="Unassembled WGS sequence"/>
</dbReference>
<dbReference type="RefSeq" id="XP_022458329.1">
    <property type="nucleotide sequence ID" value="XM_022602533.1"/>
</dbReference>
<dbReference type="GeneID" id="34519717"/>
<accession>W6MK05</accession>
<dbReference type="EMBL" id="HG793127">
    <property type="protein sequence ID" value="CDK26323.1"/>
    <property type="molecule type" value="Genomic_DNA"/>
</dbReference>
<protein>
    <submittedName>
        <fullName evidence="1">Uncharacterized protein</fullName>
    </submittedName>
</protein>
<organism evidence="1 2">
    <name type="scientific">Kuraishia capsulata CBS 1993</name>
    <dbReference type="NCBI Taxonomy" id="1382522"/>
    <lineage>
        <taxon>Eukaryota</taxon>
        <taxon>Fungi</taxon>
        <taxon>Dikarya</taxon>
        <taxon>Ascomycota</taxon>
        <taxon>Saccharomycotina</taxon>
        <taxon>Pichiomycetes</taxon>
        <taxon>Pichiales</taxon>
        <taxon>Pichiaceae</taxon>
        <taxon>Kuraishia</taxon>
    </lineage>
</organism>
<gene>
    <name evidence="1" type="ORF">KUCA_T00002294001</name>
</gene>
<reference evidence="1" key="2">
    <citation type="submission" date="2014-02" db="EMBL/GenBank/DDBJ databases">
        <title>Complete DNA sequence of /Kuraishia capsulata/ illustrates novel genomic features among budding yeasts (/Saccharomycotina/).</title>
        <authorList>
            <person name="Morales L."/>
            <person name="Noel B."/>
            <person name="Porcel B."/>
            <person name="Marcet-Houben M."/>
            <person name="Hullo M-F."/>
            <person name="Sacerdot C."/>
            <person name="Tekaia F."/>
            <person name="Leh-Louis V."/>
            <person name="Despons L."/>
            <person name="Khanna V."/>
            <person name="Aury J-M."/>
            <person name="Barbe V."/>
            <person name="Couloux A."/>
            <person name="Labadie K."/>
            <person name="Pelletier E."/>
            <person name="Souciet J-L."/>
            <person name="Boekhout T."/>
            <person name="Gabaldon T."/>
            <person name="Wincker P."/>
            <person name="Dujon B."/>
        </authorList>
    </citation>
    <scope>NUCLEOTIDE SEQUENCE</scope>
    <source>
        <strain evidence="1">CBS 1993</strain>
    </source>
</reference>
<keyword evidence="2" id="KW-1185">Reference proteome</keyword>
<reference evidence="1" key="1">
    <citation type="submission" date="2013-12" db="EMBL/GenBank/DDBJ databases">
        <authorList>
            <person name="Genoscope - CEA"/>
        </authorList>
    </citation>
    <scope>NUCLEOTIDE SEQUENCE</scope>
    <source>
        <strain evidence="1">CBS 1993</strain>
    </source>
</reference>
<dbReference type="AlphaFoldDB" id="W6MK05"/>
<evidence type="ECO:0000313" key="2">
    <source>
        <dbReference type="Proteomes" id="UP000019384"/>
    </source>
</evidence>
<evidence type="ECO:0000313" key="1">
    <source>
        <dbReference type="EMBL" id="CDK26323.1"/>
    </source>
</evidence>
<name>W6MK05_9ASCO</name>
<dbReference type="HOGENOM" id="CLU_1627332_0_0_1"/>
<proteinExistence type="predicted"/>